<sequence length="43" mass="4834">MYSLIEEKTAAGVIGVRKHIEGETQGIQVLYLFSMPLWLLAVQ</sequence>
<comment type="caution">
    <text evidence="1">The sequence shown here is derived from an EMBL/GenBank/DDBJ whole genome shotgun (WGS) entry which is preliminary data.</text>
</comment>
<accession>A0A326TZJ8</accession>
<proteinExistence type="predicted"/>
<protein>
    <submittedName>
        <fullName evidence="1">Uncharacterized protein</fullName>
    </submittedName>
</protein>
<keyword evidence="2" id="KW-1185">Reference proteome</keyword>
<organism evidence="1 2">
    <name type="scientific">Thermosporothrix hazakensis</name>
    <dbReference type="NCBI Taxonomy" id="644383"/>
    <lineage>
        <taxon>Bacteria</taxon>
        <taxon>Bacillati</taxon>
        <taxon>Chloroflexota</taxon>
        <taxon>Ktedonobacteria</taxon>
        <taxon>Ktedonobacterales</taxon>
        <taxon>Thermosporotrichaceae</taxon>
        <taxon>Thermosporothrix</taxon>
    </lineage>
</organism>
<dbReference type="Proteomes" id="UP000248806">
    <property type="component" value="Unassembled WGS sequence"/>
</dbReference>
<dbReference type="AlphaFoldDB" id="A0A326TZJ8"/>
<evidence type="ECO:0000313" key="2">
    <source>
        <dbReference type="Proteomes" id="UP000248806"/>
    </source>
</evidence>
<name>A0A326TZJ8_THEHA</name>
<reference evidence="1 2" key="1">
    <citation type="submission" date="2018-06" db="EMBL/GenBank/DDBJ databases">
        <title>Genomic Encyclopedia of Archaeal and Bacterial Type Strains, Phase II (KMG-II): from individual species to whole genera.</title>
        <authorList>
            <person name="Goeker M."/>
        </authorList>
    </citation>
    <scope>NUCLEOTIDE SEQUENCE [LARGE SCALE GENOMIC DNA]</scope>
    <source>
        <strain evidence="1 2">ATCC BAA-1881</strain>
    </source>
</reference>
<evidence type="ECO:0000313" key="1">
    <source>
        <dbReference type="EMBL" id="PZW22908.1"/>
    </source>
</evidence>
<dbReference type="EMBL" id="QKUF01000029">
    <property type="protein sequence ID" value="PZW22908.1"/>
    <property type="molecule type" value="Genomic_DNA"/>
</dbReference>
<gene>
    <name evidence="1" type="ORF">EI42_05253</name>
</gene>